<evidence type="ECO:0008006" key="4">
    <source>
        <dbReference type="Google" id="ProtNLM"/>
    </source>
</evidence>
<dbReference type="PROSITE" id="PS51257">
    <property type="entry name" value="PROKAR_LIPOPROTEIN"/>
    <property type="match status" value="1"/>
</dbReference>
<feature type="chain" id="PRO_5012905929" description="Thioredoxin domain-containing protein" evidence="1">
    <location>
        <begin position="19"/>
        <end position="166"/>
    </location>
</feature>
<evidence type="ECO:0000313" key="2">
    <source>
        <dbReference type="EMBL" id="OJX61138.1"/>
    </source>
</evidence>
<reference evidence="2 3" key="1">
    <citation type="submission" date="2016-09" db="EMBL/GenBank/DDBJ databases">
        <title>Genome-resolved meta-omics ties microbial dynamics to process performance in biotechnology for thiocyanate degradation.</title>
        <authorList>
            <person name="Kantor R.S."/>
            <person name="Huddy R.J."/>
            <person name="Iyer R."/>
            <person name="Thomas B.C."/>
            <person name="Brown C.T."/>
            <person name="Anantharaman K."/>
            <person name="Tringe S."/>
            <person name="Hettich R.L."/>
            <person name="Harrison S.T."/>
            <person name="Banfield J.F."/>
        </authorList>
    </citation>
    <scope>NUCLEOTIDE SEQUENCE [LARGE SCALE GENOMIC DNA]</scope>
    <source>
        <strain evidence="2">59-99</strain>
    </source>
</reference>
<name>A0A1M3L6E5_9BACT</name>
<feature type="signal peptide" evidence="1">
    <location>
        <begin position="1"/>
        <end position="18"/>
    </location>
</feature>
<protein>
    <recommendedName>
        <fullName evidence="4">Thioredoxin domain-containing protein</fullName>
    </recommendedName>
</protein>
<keyword evidence="1" id="KW-0732">Signal</keyword>
<evidence type="ECO:0000313" key="3">
    <source>
        <dbReference type="Proteomes" id="UP000184233"/>
    </source>
</evidence>
<dbReference type="EMBL" id="MKVH01000002">
    <property type="protein sequence ID" value="OJX61138.1"/>
    <property type="molecule type" value="Genomic_DNA"/>
</dbReference>
<proteinExistence type="predicted"/>
<comment type="caution">
    <text evidence="2">The sequence shown here is derived from an EMBL/GenBank/DDBJ whole genome shotgun (WGS) entry which is preliminary data.</text>
</comment>
<dbReference type="Proteomes" id="UP000184233">
    <property type="component" value="Unassembled WGS sequence"/>
</dbReference>
<dbReference type="AlphaFoldDB" id="A0A1M3L6E5"/>
<evidence type="ECO:0000256" key="1">
    <source>
        <dbReference type="SAM" id="SignalP"/>
    </source>
</evidence>
<sequence length="166" mass="18653">MKRLLLSFGCIAIAAIMAACSNTDPEYRAELITVQQLNTTAGYAWFPAETSTYTPDATMINEIRTEFDTTQHQLLIFVKPSCACRGTQKLFPQVMKSLMQADVPMRKVEIYSMRSSSDKHPYMKDITLNALPAVYVLRNGEIKRVIIDSDYTGSNADSLMARALRQ</sequence>
<organism evidence="2 3">
    <name type="scientific">Candidatus Kapaibacterium thiocyanatum</name>
    <dbReference type="NCBI Taxonomy" id="1895771"/>
    <lineage>
        <taxon>Bacteria</taxon>
        <taxon>Pseudomonadati</taxon>
        <taxon>Candidatus Kapaibacteriota</taxon>
        <taxon>Candidatus Kapaibacteriia</taxon>
        <taxon>Candidatus Kapaibacteriales</taxon>
        <taxon>Candidatus Kapaibacteriaceae</taxon>
        <taxon>Candidatus Kapaibacterium</taxon>
    </lineage>
</organism>
<gene>
    <name evidence="2" type="ORF">BGO89_00650</name>
</gene>
<dbReference type="STRING" id="1895771.BGO89_00650"/>
<accession>A0A1M3L6E5</accession>